<dbReference type="EMBL" id="DTLS01000034">
    <property type="protein sequence ID" value="HGZ59815.1"/>
    <property type="molecule type" value="Genomic_DNA"/>
</dbReference>
<sequence length="164" mass="18628">MSLRLIGWRSRLKIVPKVYSNTRYCILMERIQGKTLYEVAKESTPIELKRKIISLIEAAIELDSIGIIHGELTRVGDHIIFENGERPIFIDFGSSKIISTSSNIAQVCSQLFFSNNAVSVLIREKLNMTGVKKDRVLNILRKYKVAKKEGLHVNIEESLIKALD</sequence>
<dbReference type="SUPFAM" id="SSF56112">
    <property type="entry name" value="Protein kinase-like (PK-like)"/>
    <property type="match status" value="1"/>
</dbReference>
<reference evidence="1" key="1">
    <citation type="journal article" date="2020" name="mSystems">
        <title>Genome- and Community-Level Interaction Insights into Carbon Utilization and Element Cycling Functions of Hydrothermarchaeota in Hydrothermal Sediment.</title>
        <authorList>
            <person name="Zhou Z."/>
            <person name="Liu Y."/>
            <person name="Xu W."/>
            <person name="Pan J."/>
            <person name="Luo Z.H."/>
            <person name="Li M."/>
        </authorList>
    </citation>
    <scope>NUCLEOTIDE SEQUENCE [LARGE SCALE GENOMIC DNA]</scope>
    <source>
        <strain evidence="1">SpSt-885</strain>
    </source>
</reference>
<protein>
    <recommendedName>
        <fullName evidence="2">Protein kinase domain-containing protein</fullName>
    </recommendedName>
</protein>
<organism evidence="1">
    <name type="scientific">Fervidicoccus fontis</name>
    <dbReference type="NCBI Taxonomy" id="683846"/>
    <lineage>
        <taxon>Archaea</taxon>
        <taxon>Thermoproteota</taxon>
        <taxon>Thermoprotei</taxon>
        <taxon>Fervidicoccales</taxon>
        <taxon>Fervidicoccaceae</taxon>
        <taxon>Fervidicoccus</taxon>
    </lineage>
</organism>
<proteinExistence type="predicted"/>
<dbReference type="InterPro" id="IPR011009">
    <property type="entry name" value="Kinase-like_dom_sf"/>
</dbReference>
<comment type="caution">
    <text evidence="1">The sequence shown here is derived from an EMBL/GenBank/DDBJ whole genome shotgun (WGS) entry which is preliminary data.</text>
</comment>
<evidence type="ECO:0000313" key="1">
    <source>
        <dbReference type="EMBL" id="HGZ59815.1"/>
    </source>
</evidence>
<accession>A0A7J3SKM6</accession>
<dbReference type="AlphaFoldDB" id="A0A7J3SKM6"/>
<dbReference type="Gene3D" id="1.10.510.10">
    <property type="entry name" value="Transferase(Phosphotransferase) domain 1"/>
    <property type="match status" value="1"/>
</dbReference>
<gene>
    <name evidence="1" type="ORF">ENW83_01225</name>
</gene>
<evidence type="ECO:0008006" key="2">
    <source>
        <dbReference type="Google" id="ProtNLM"/>
    </source>
</evidence>
<name>A0A7J3SKM6_9CREN</name>